<feature type="compositionally biased region" description="Basic and acidic residues" evidence="1">
    <location>
        <begin position="73"/>
        <end position="84"/>
    </location>
</feature>
<dbReference type="EMBL" id="BOOA01000020">
    <property type="protein sequence ID" value="GIH24597.1"/>
    <property type="molecule type" value="Genomic_DNA"/>
</dbReference>
<name>A0A919QE43_9ACTN</name>
<evidence type="ECO:0000313" key="2">
    <source>
        <dbReference type="EMBL" id="GIH24597.1"/>
    </source>
</evidence>
<organism evidence="2 3">
    <name type="scientific">Acrocarpospora phusangensis</name>
    <dbReference type="NCBI Taxonomy" id="1070424"/>
    <lineage>
        <taxon>Bacteria</taxon>
        <taxon>Bacillati</taxon>
        <taxon>Actinomycetota</taxon>
        <taxon>Actinomycetes</taxon>
        <taxon>Streptosporangiales</taxon>
        <taxon>Streptosporangiaceae</taxon>
        <taxon>Acrocarpospora</taxon>
    </lineage>
</organism>
<gene>
    <name evidence="2" type="ORF">Aph01nite_29070</name>
</gene>
<dbReference type="AlphaFoldDB" id="A0A919QE43"/>
<evidence type="ECO:0000313" key="3">
    <source>
        <dbReference type="Proteomes" id="UP000640052"/>
    </source>
</evidence>
<reference evidence="2" key="1">
    <citation type="submission" date="2021-01" db="EMBL/GenBank/DDBJ databases">
        <title>Whole genome shotgun sequence of Acrocarpospora phusangensis NBRC 108782.</title>
        <authorList>
            <person name="Komaki H."/>
            <person name="Tamura T."/>
        </authorList>
    </citation>
    <scope>NUCLEOTIDE SEQUENCE</scope>
    <source>
        <strain evidence="2">NBRC 108782</strain>
    </source>
</reference>
<sequence>MARPAEDRAPARLALGWADSHLAVGVDELLDNGEFTCLQADVHPPQPGKITAHRPRSAASHHNGYNASSRYRVNHDYKRGDLPGRRPRPARPRDGPLLASDRDPPVH</sequence>
<protein>
    <submittedName>
        <fullName evidence="2">Uncharacterized protein</fullName>
    </submittedName>
</protein>
<keyword evidence="3" id="KW-1185">Reference proteome</keyword>
<comment type="caution">
    <text evidence="2">The sequence shown here is derived from an EMBL/GenBank/DDBJ whole genome shotgun (WGS) entry which is preliminary data.</text>
</comment>
<dbReference type="Proteomes" id="UP000640052">
    <property type="component" value="Unassembled WGS sequence"/>
</dbReference>
<feature type="region of interest" description="Disordered" evidence="1">
    <location>
        <begin position="40"/>
        <end position="107"/>
    </location>
</feature>
<proteinExistence type="predicted"/>
<accession>A0A919QE43</accession>
<evidence type="ECO:0000256" key="1">
    <source>
        <dbReference type="SAM" id="MobiDB-lite"/>
    </source>
</evidence>